<name>A0A940X627_9FLAO</name>
<reference evidence="1 2" key="1">
    <citation type="submission" date="2021-03" db="EMBL/GenBank/DDBJ databases">
        <title>Flavobacterium Flabelliformis Sp. Nov. And Flavobacterium Geliluteum Sp. Nov., Two Novel Multidrug Resistant Psychrophilic Species Isolated From Antarctica.</title>
        <authorList>
            <person name="Kralova S."/>
            <person name="Busse H.J."/>
            <person name="Bezdicek M."/>
            <person name="Nykrynova M."/>
            <person name="Kroupova E."/>
            <person name="Krsek D."/>
            <person name="Sedlacek I."/>
        </authorList>
    </citation>
    <scope>NUCLEOTIDE SEQUENCE [LARGE SCALE GENOMIC DNA]</scope>
    <source>
        <strain evidence="1 2">P7388</strain>
    </source>
</reference>
<evidence type="ECO:0000313" key="1">
    <source>
        <dbReference type="EMBL" id="MBP4138573.1"/>
    </source>
</evidence>
<proteinExistence type="predicted"/>
<sequence>MNIKEAIVLDEEVDKFVGIEKLDTFYFHDLEKGVTSENSSIFKENYTIIFNKFLKLFNHDFNYSHHKK</sequence>
<comment type="caution">
    <text evidence="1">The sequence shown here is derived from an EMBL/GenBank/DDBJ whole genome shotgun (WGS) entry which is preliminary data.</text>
</comment>
<dbReference type="EMBL" id="JAGFBV010000015">
    <property type="protein sequence ID" value="MBP4138573.1"/>
    <property type="molecule type" value="Genomic_DNA"/>
</dbReference>
<keyword evidence="2" id="KW-1185">Reference proteome</keyword>
<accession>A0A940X627</accession>
<dbReference type="Proteomes" id="UP000675047">
    <property type="component" value="Unassembled WGS sequence"/>
</dbReference>
<evidence type="ECO:0000313" key="2">
    <source>
        <dbReference type="Proteomes" id="UP000675047"/>
    </source>
</evidence>
<dbReference type="RefSeq" id="WP_210666566.1">
    <property type="nucleotide sequence ID" value="NZ_JAGFBV010000015.1"/>
</dbReference>
<gene>
    <name evidence="1" type="ORF">J3495_10790</name>
</gene>
<organism evidence="1 2">
    <name type="scientific">Flavobacterium geliluteum</name>
    <dbReference type="NCBI Taxonomy" id="2816120"/>
    <lineage>
        <taxon>Bacteria</taxon>
        <taxon>Pseudomonadati</taxon>
        <taxon>Bacteroidota</taxon>
        <taxon>Flavobacteriia</taxon>
        <taxon>Flavobacteriales</taxon>
        <taxon>Flavobacteriaceae</taxon>
        <taxon>Flavobacterium</taxon>
    </lineage>
</organism>
<protein>
    <submittedName>
        <fullName evidence="1">Uncharacterized protein</fullName>
    </submittedName>
</protein>
<dbReference type="AlphaFoldDB" id="A0A940X627"/>